<dbReference type="AlphaFoldDB" id="R4XGI3"/>
<sequence>MLVTEFRRHVAADSSVGMSVKKDLEMIKTGLEFLNGSYGSSRYNLKWLDNVFYFETTRQAPNSTASDAGSLRCITAKGTTLAWLTRARSRNEDLDSPVQLCATIWFETIGISEDLIDMIISSFLAITDIQYPNSPRNNV</sequence>
<name>R4XGI3_TAPDE</name>
<proteinExistence type="predicted"/>
<comment type="caution">
    <text evidence="1">The sequence shown here is derived from an EMBL/GenBank/DDBJ whole genome shotgun (WGS) entry which is preliminary data.</text>
</comment>
<protein>
    <submittedName>
        <fullName evidence="1">Uncharacterized protein</fullName>
    </submittedName>
</protein>
<dbReference type="VEuPathDB" id="FungiDB:TAPDE_005082"/>
<keyword evidence="2" id="KW-1185">Reference proteome</keyword>
<reference evidence="1 2" key="1">
    <citation type="journal article" date="2013" name="MBio">
        <title>Genome sequencing of the plant pathogen Taphrina deformans, the causal agent of peach leaf curl.</title>
        <authorList>
            <person name="Cisse O.H."/>
            <person name="Almeida J.M.G.C.F."/>
            <person name="Fonseca A."/>
            <person name="Kumar A.A."/>
            <person name="Salojaervi J."/>
            <person name="Overmyer K."/>
            <person name="Hauser P.M."/>
            <person name="Pagni M."/>
        </authorList>
    </citation>
    <scope>NUCLEOTIDE SEQUENCE [LARGE SCALE GENOMIC DNA]</scope>
    <source>
        <strain evidence="2">PYCC 5710 / ATCC 11124 / CBS 356.35 / IMI 108563 / JCM 9778 / NBRC 8474</strain>
    </source>
</reference>
<dbReference type="EMBL" id="CAHR02000299">
    <property type="protein sequence ID" value="CCG84757.1"/>
    <property type="molecule type" value="Genomic_DNA"/>
</dbReference>
<evidence type="ECO:0000313" key="1">
    <source>
        <dbReference type="EMBL" id="CCG84757.1"/>
    </source>
</evidence>
<gene>
    <name evidence="1" type="ORF">TAPDE_005082</name>
</gene>
<evidence type="ECO:0000313" key="2">
    <source>
        <dbReference type="Proteomes" id="UP000013776"/>
    </source>
</evidence>
<organism evidence="1 2">
    <name type="scientific">Taphrina deformans (strain PYCC 5710 / ATCC 11124 / CBS 356.35 / IMI 108563 / JCM 9778 / NBRC 8474)</name>
    <name type="common">Peach leaf curl fungus</name>
    <name type="synonym">Lalaria deformans</name>
    <dbReference type="NCBI Taxonomy" id="1097556"/>
    <lineage>
        <taxon>Eukaryota</taxon>
        <taxon>Fungi</taxon>
        <taxon>Dikarya</taxon>
        <taxon>Ascomycota</taxon>
        <taxon>Taphrinomycotina</taxon>
        <taxon>Taphrinomycetes</taxon>
        <taxon>Taphrinales</taxon>
        <taxon>Taphrinaceae</taxon>
        <taxon>Taphrina</taxon>
    </lineage>
</organism>
<accession>R4XGI3</accession>
<dbReference type="Proteomes" id="UP000013776">
    <property type="component" value="Unassembled WGS sequence"/>
</dbReference>